<dbReference type="AlphaFoldDB" id="A0A2N0NYD4"/>
<dbReference type="VEuPathDB" id="FungiDB:RhiirFUN_016897"/>
<dbReference type="Gene3D" id="3.40.50.300">
    <property type="entry name" value="P-loop containing nucleotide triphosphate hydrolases"/>
    <property type="match status" value="1"/>
</dbReference>
<feature type="region of interest" description="Disordered" evidence="3">
    <location>
        <begin position="428"/>
        <end position="469"/>
    </location>
</feature>
<evidence type="ECO:0000256" key="1">
    <source>
        <dbReference type="ARBA" id="ARBA00022741"/>
    </source>
</evidence>
<feature type="compositionally biased region" description="Acidic residues" evidence="3">
    <location>
        <begin position="443"/>
        <end position="458"/>
    </location>
</feature>
<dbReference type="PANTHER" id="PTHR10903">
    <property type="entry name" value="GTPASE, IMAP FAMILY MEMBER-RELATED"/>
    <property type="match status" value="1"/>
</dbReference>
<gene>
    <name evidence="5" type="ORF">RhiirA5_461428</name>
</gene>
<dbReference type="VEuPathDB" id="FungiDB:RhiirA1_389711"/>
<dbReference type="EMBL" id="LLXJ01002139">
    <property type="protein sequence ID" value="PKB99579.1"/>
    <property type="molecule type" value="Genomic_DNA"/>
</dbReference>
<sequence>MSSNKKTSRTLKWKNILRKNPQDYLNEKEKISKIDLRKENIRNKLNVKSNLHGPLKIENFTKLKSIYLEKLKLTDLEIINCPQLTKIDLSGLSKLKSLFVSNCSRLTKLDISHSQLIELTDLDVSNLIELNCSNTSIKRLSLNLCPNIIKLICSNNNKLDNLDISNCLKLGYLDCSNNSKLTSLDISSCPKDIELIKPTDLKVIEKEEKIVKIKNILIIGCTGSGKSTLASVLTETEGFKESEYGVSKTKHFKKGVFEWKGTKYRVIDTTGVGSTGLSTKKVSNRIAEGIFSVPLSEGINQVLLVVGKNFTDEINTLRLFESDIFKCTTIVRTKFSNFKNQDICEKDKEKLCEESEINAKIIKSCKGIIYVDNPPINILEYDDDDDNDDKEVIIRINKGTRKKSRTILLDHLEKVCQEEVLHMEYDASTNATGAIQPPNSDTEITDDDNTDVDYSTDDENTRPDHFTSLSSLPQPITINHRELQPYHITKIAIKGLKFIESDQQVIEHLKLNHGLLLDGQPSKQAIFVKNGELSISLYNGQPIVYTEINKSTELCINFPIAEVAYKGGLLKSFSKYDNNDENLYDLYGHFFTRKTLIGGKLFLKSLNLVTSTQMNMLKYYLFYVYNLVKCSIKVEFNNLFTLNLLPKIVTMDGEELNTHEEFYEWINNLYQKHQEKLVYIISYNNLIPISQLRNSKPDDSETCDERQPGIVDKEKLILEDWVGNAAYDNLICWTKDFNLFHGLMTNQNYEMEISKKIAMNFIKIPKVNLSDKFYLKMIRPSTKLEVGLISSNIFPIENLGSFPFIKIDGESYEGFDYIIVKSERYEILLDIDNIKPTKEFEQVIEEALNSMKPLKDLQHIFNEYGHLFSRRIILGRSLKIILPNSSDNTFENVNDVDEILKSLNDLNVSYLLTQNGENVEIDNLSYWIEDMDDNLEVIEFDNNIPLYKILKEEQQKKIDNILDKFNDFQNFRIIMTGITDLKDLEYLKDEFKGDLVNVFHYKRINLESSLKNENYKVCGSIISENNAKLEEIYVNFGQYDVNGFYAIIKKLKLTNIDITKCYISWIIIGIPSQLSVFSPNNRELQVDYIKKSIKLQPNEFNYNTIDTCFTLYEGYTVFVHAHHSSTNEPKSIIKLVKWSHNSINFQISQDNYLNDTSTDTEKDIIDVDLHVCIPLTSYKSLRIDNNKESEYLLIGYILTRENFDRSIG</sequence>
<dbReference type="SUPFAM" id="SSF52540">
    <property type="entry name" value="P-loop containing nucleoside triphosphate hydrolases"/>
    <property type="match status" value="1"/>
</dbReference>
<keyword evidence="1" id="KW-0547">Nucleotide-binding</keyword>
<comment type="caution">
    <text evidence="5">The sequence shown here is derived from an EMBL/GenBank/DDBJ whole genome shotgun (WGS) entry which is preliminary data.</text>
</comment>
<evidence type="ECO:0000259" key="4">
    <source>
        <dbReference type="Pfam" id="PF04548"/>
    </source>
</evidence>
<dbReference type="InterPro" id="IPR006703">
    <property type="entry name" value="G_AIG1"/>
</dbReference>
<feature type="compositionally biased region" description="Polar residues" evidence="3">
    <location>
        <begin position="428"/>
        <end position="440"/>
    </location>
</feature>
<keyword evidence="2" id="KW-0342">GTP-binding</keyword>
<dbReference type="GO" id="GO:0005525">
    <property type="term" value="F:GTP binding"/>
    <property type="evidence" value="ECO:0007669"/>
    <property type="project" value="UniProtKB-KW"/>
</dbReference>
<evidence type="ECO:0000313" key="6">
    <source>
        <dbReference type="Proteomes" id="UP000232722"/>
    </source>
</evidence>
<dbReference type="VEuPathDB" id="FungiDB:FUN_014198"/>
<dbReference type="PANTHER" id="PTHR10903:SF184">
    <property type="entry name" value="GTP-BINDING PROTEIN A"/>
    <property type="match status" value="1"/>
</dbReference>
<evidence type="ECO:0000256" key="2">
    <source>
        <dbReference type="ARBA" id="ARBA00023134"/>
    </source>
</evidence>
<dbReference type="Proteomes" id="UP000232722">
    <property type="component" value="Unassembled WGS sequence"/>
</dbReference>
<reference evidence="5 6" key="1">
    <citation type="submission" date="2016-04" db="EMBL/GenBank/DDBJ databases">
        <title>Genome analyses suggest a sexual origin of heterokaryosis in a supposedly ancient asexual fungus.</title>
        <authorList>
            <person name="Ropars J."/>
            <person name="Sedzielewska K."/>
            <person name="Noel J."/>
            <person name="Charron P."/>
            <person name="Farinelli L."/>
            <person name="Marton T."/>
            <person name="Kruger M."/>
            <person name="Pelin A."/>
            <person name="Brachmann A."/>
            <person name="Corradi N."/>
        </authorList>
    </citation>
    <scope>NUCLEOTIDE SEQUENCE [LARGE SCALE GENOMIC DNA]</scope>
    <source>
        <strain evidence="5 6">A5</strain>
    </source>
</reference>
<dbReference type="SUPFAM" id="SSF52058">
    <property type="entry name" value="L domain-like"/>
    <property type="match status" value="1"/>
</dbReference>
<dbReference type="InterPro" id="IPR032675">
    <property type="entry name" value="LRR_dom_sf"/>
</dbReference>
<accession>A0A2N0NYD4</accession>
<feature type="domain" description="AIG1-type G" evidence="4">
    <location>
        <begin position="214"/>
        <end position="342"/>
    </location>
</feature>
<dbReference type="InterPro" id="IPR027417">
    <property type="entry name" value="P-loop_NTPase"/>
</dbReference>
<dbReference type="InterPro" id="IPR045058">
    <property type="entry name" value="GIMA/IAN/Toc"/>
</dbReference>
<proteinExistence type="predicted"/>
<dbReference type="Gene3D" id="3.80.10.10">
    <property type="entry name" value="Ribonuclease Inhibitor"/>
    <property type="match status" value="1"/>
</dbReference>
<protein>
    <recommendedName>
        <fullName evidence="4">AIG1-type G domain-containing protein</fullName>
    </recommendedName>
</protein>
<dbReference type="Pfam" id="PF04548">
    <property type="entry name" value="AIG1"/>
    <property type="match status" value="1"/>
</dbReference>
<evidence type="ECO:0000256" key="3">
    <source>
        <dbReference type="SAM" id="MobiDB-lite"/>
    </source>
</evidence>
<name>A0A2N0NYD4_9GLOM</name>
<evidence type="ECO:0000313" key="5">
    <source>
        <dbReference type="EMBL" id="PKB99579.1"/>
    </source>
</evidence>
<organism evidence="5 6">
    <name type="scientific">Rhizophagus irregularis</name>
    <dbReference type="NCBI Taxonomy" id="588596"/>
    <lineage>
        <taxon>Eukaryota</taxon>
        <taxon>Fungi</taxon>
        <taxon>Fungi incertae sedis</taxon>
        <taxon>Mucoromycota</taxon>
        <taxon>Glomeromycotina</taxon>
        <taxon>Glomeromycetes</taxon>
        <taxon>Glomerales</taxon>
        <taxon>Glomeraceae</taxon>
        <taxon>Rhizophagus</taxon>
    </lineage>
</organism>
<reference evidence="5 6" key="2">
    <citation type="submission" date="2017-09" db="EMBL/GenBank/DDBJ databases">
        <title>Extensive intraspecific genome diversity in a model arbuscular mycorrhizal fungus.</title>
        <authorList>
            <person name="Chen E.C."/>
            <person name="Morin E."/>
            <person name="Beaudet D."/>
            <person name="Noel J."/>
            <person name="Ndikumana S."/>
            <person name="Charron P."/>
            <person name="St-Onge C."/>
            <person name="Giorgi J."/>
            <person name="Grigoriev I.V."/>
            <person name="Roux C."/>
            <person name="Martin F.M."/>
            <person name="Corradi N."/>
        </authorList>
    </citation>
    <scope>NUCLEOTIDE SEQUENCE [LARGE SCALE GENOMIC DNA]</scope>
    <source>
        <strain evidence="5 6">A5</strain>
    </source>
</reference>